<name>A0ACC1TF69_9APHY</name>
<keyword evidence="2" id="KW-1185">Reference proteome</keyword>
<reference evidence="1" key="1">
    <citation type="submission" date="2022-07" db="EMBL/GenBank/DDBJ databases">
        <title>Genome Sequence of Phlebia brevispora.</title>
        <authorList>
            <person name="Buettner E."/>
        </authorList>
    </citation>
    <scope>NUCLEOTIDE SEQUENCE</scope>
    <source>
        <strain evidence="1">MPL23</strain>
    </source>
</reference>
<sequence>MTILSTSTYFALVCVCWAAWKWLVRSRLHRGPLDNLPGPRSLSFLTGNSSQIFHRMSWTFQDHLSAAYGKVFRFWGPFGAKGIFVSDPTALRHIIMKQSDVFEYGPMAASLNHFIFGVCFVSVLNDHHQKLRKMMLPAFSPRNVREKLPVFYNVACRLRDAIAADLNGPAAEKDMLDWSSRVFTEIVGESSFDYPFNVLSRATENRFGEAIAELVPAVMGAPFWVFMSRYHAYLGPRWVKSFLAKLVPDPAFQNLKRISTTMQEEAFKIVKYRKERVRLEDGQMEDIEGKNVLDILMHANTSLSAPEKLSDEELQGQVCMMTLAATDTTTNNLARTLHLLACHSGVQDKLHEELDSLWMDDDVDYAELINLPYLDAVIKETLRLHPVGGIILREAQADGRLPLSTPIEGRDGNLVRDVLVPRGTPVFLGVRACNSDRTIWGDDAAEWKPDRWLSPLPETVKQAHIPGVYPDLVSFSGGQRGCMGFQFAILETKVVLAVLLRAFRFSPGSQEITWNFGNITYPTVGKDLSHPAMPLKVELRQRN</sequence>
<dbReference type="Proteomes" id="UP001148662">
    <property type="component" value="Unassembled WGS sequence"/>
</dbReference>
<organism evidence="1 2">
    <name type="scientific">Phlebia brevispora</name>
    <dbReference type="NCBI Taxonomy" id="194682"/>
    <lineage>
        <taxon>Eukaryota</taxon>
        <taxon>Fungi</taxon>
        <taxon>Dikarya</taxon>
        <taxon>Basidiomycota</taxon>
        <taxon>Agaricomycotina</taxon>
        <taxon>Agaricomycetes</taxon>
        <taxon>Polyporales</taxon>
        <taxon>Meruliaceae</taxon>
        <taxon>Phlebia</taxon>
    </lineage>
</organism>
<accession>A0ACC1TF69</accession>
<proteinExistence type="predicted"/>
<evidence type="ECO:0000313" key="1">
    <source>
        <dbReference type="EMBL" id="KAJ3559699.1"/>
    </source>
</evidence>
<protein>
    <submittedName>
        <fullName evidence="1">Uncharacterized protein</fullName>
    </submittedName>
</protein>
<evidence type="ECO:0000313" key="2">
    <source>
        <dbReference type="Proteomes" id="UP001148662"/>
    </source>
</evidence>
<comment type="caution">
    <text evidence="1">The sequence shown here is derived from an EMBL/GenBank/DDBJ whole genome shotgun (WGS) entry which is preliminary data.</text>
</comment>
<dbReference type="EMBL" id="JANHOG010000013">
    <property type="protein sequence ID" value="KAJ3559699.1"/>
    <property type="molecule type" value="Genomic_DNA"/>
</dbReference>
<gene>
    <name evidence="1" type="ORF">NM688_g186</name>
</gene>